<comment type="caution">
    <text evidence="1">The sequence shown here is derived from an EMBL/GenBank/DDBJ whole genome shotgun (WGS) entry which is preliminary data.</text>
</comment>
<gene>
    <name evidence="1" type="ORF">H131_03464</name>
</gene>
<organism evidence="1 2">
    <name type="scientific">Lysinibacillus sphaericus OT4b.31</name>
    <dbReference type="NCBI Taxonomy" id="1285586"/>
    <lineage>
        <taxon>Bacteria</taxon>
        <taxon>Bacillati</taxon>
        <taxon>Bacillota</taxon>
        <taxon>Bacilli</taxon>
        <taxon>Bacillales</taxon>
        <taxon>Bacillaceae</taxon>
        <taxon>Lysinibacillus</taxon>
    </lineage>
</organism>
<evidence type="ECO:0000313" key="1">
    <source>
        <dbReference type="EMBL" id="EON73688.1"/>
    </source>
</evidence>
<dbReference type="InterPro" id="IPR036291">
    <property type="entry name" value="NAD(P)-bd_dom_sf"/>
</dbReference>
<name>R7ZHY0_LYSSH</name>
<dbReference type="HOGENOM" id="CLU_2683467_0_0_9"/>
<evidence type="ECO:0000313" key="2">
    <source>
        <dbReference type="Proteomes" id="UP000013911"/>
    </source>
</evidence>
<protein>
    <submittedName>
        <fullName evidence="1">Uncharacterized protein</fullName>
    </submittedName>
</protein>
<reference evidence="1 2" key="1">
    <citation type="submission" date="2013-04" db="EMBL/GenBank/DDBJ databases">
        <title>Draft genome of the heavy metal tolerant bacterium Lysinibacillus sphaericus strain OT4b.31.</title>
        <authorList>
            <person name="Pena-Montenegro T.D."/>
            <person name="Dussan J."/>
        </authorList>
    </citation>
    <scope>NUCLEOTIDE SEQUENCE [LARGE SCALE GENOMIC DNA]</scope>
    <source>
        <strain evidence="1 2">OT4b.31</strain>
    </source>
</reference>
<dbReference type="EMBL" id="AQPX01000008">
    <property type="protein sequence ID" value="EON73688.1"/>
    <property type="molecule type" value="Genomic_DNA"/>
</dbReference>
<proteinExistence type="predicted"/>
<sequence>MMVDAVAHFGRIDILVKNAGVGDNIHVATNADDMVWQCIMDKRYRVDACYSPSLTSVYGKWWRNDCQYGHQSLV</sequence>
<dbReference type="AlphaFoldDB" id="R7ZHY0"/>
<dbReference type="SUPFAM" id="SSF51735">
    <property type="entry name" value="NAD(P)-binding Rossmann-fold domains"/>
    <property type="match status" value="1"/>
</dbReference>
<dbReference type="Proteomes" id="UP000013911">
    <property type="component" value="Unassembled WGS sequence"/>
</dbReference>
<accession>R7ZHY0</accession>